<sequence length="219" mass="26090">MKKILPAVITSTLILGLGCNRIDEYTYFPYTENSEWVYDLLATYSYTDTEYPEDNEYDTLSGTMTKKVISEIEYKESKFCEVYQILDYEDTDGYRDVDTSVFFIRIEPDSVYFYLDYTDDTALLVGPSIPEVGDQWEGFNLLWYAYMKYEVVADDEKILDYRKCLKIECSMDDYWSDYELTEYWARDVGMVYTYFKGVDEYGTEKDEYILEFSIRESYN</sequence>
<name>A0A532UZ15_UNCT6</name>
<dbReference type="PROSITE" id="PS51257">
    <property type="entry name" value="PROKAR_LIPOPROTEIN"/>
    <property type="match status" value="1"/>
</dbReference>
<dbReference type="EMBL" id="NJBO01000019">
    <property type="protein sequence ID" value="TKJ40203.1"/>
    <property type="molecule type" value="Genomic_DNA"/>
</dbReference>
<gene>
    <name evidence="1" type="ORF">CEE36_09720</name>
</gene>
<dbReference type="AlphaFoldDB" id="A0A532UZ15"/>
<organism evidence="1 2">
    <name type="scientific">candidate division TA06 bacterium B3_TA06</name>
    <dbReference type="NCBI Taxonomy" id="2012487"/>
    <lineage>
        <taxon>Bacteria</taxon>
        <taxon>Bacteria division TA06</taxon>
    </lineage>
</organism>
<protein>
    <recommendedName>
        <fullName evidence="3">Lipoprotein</fullName>
    </recommendedName>
</protein>
<proteinExistence type="predicted"/>
<evidence type="ECO:0008006" key="3">
    <source>
        <dbReference type="Google" id="ProtNLM"/>
    </source>
</evidence>
<reference evidence="1 2" key="1">
    <citation type="submission" date="2017-06" db="EMBL/GenBank/DDBJ databases">
        <title>Novel microbial phyla capable of carbon fixation and sulfur reduction in deep-sea sediments.</title>
        <authorList>
            <person name="Huang J."/>
            <person name="Baker B."/>
            <person name="Wang Y."/>
        </authorList>
    </citation>
    <scope>NUCLEOTIDE SEQUENCE [LARGE SCALE GENOMIC DNA]</scope>
    <source>
        <strain evidence="1">B3_TA06</strain>
    </source>
</reference>
<evidence type="ECO:0000313" key="2">
    <source>
        <dbReference type="Proteomes" id="UP000317778"/>
    </source>
</evidence>
<comment type="caution">
    <text evidence="1">The sequence shown here is derived from an EMBL/GenBank/DDBJ whole genome shotgun (WGS) entry which is preliminary data.</text>
</comment>
<dbReference type="Proteomes" id="UP000317778">
    <property type="component" value="Unassembled WGS sequence"/>
</dbReference>
<accession>A0A532UZ15</accession>
<evidence type="ECO:0000313" key="1">
    <source>
        <dbReference type="EMBL" id="TKJ40203.1"/>
    </source>
</evidence>